<evidence type="ECO:0000256" key="10">
    <source>
        <dbReference type="ARBA" id="ARBA00023306"/>
    </source>
</evidence>
<dbReference type="FunFam" id="1.20.5.170:FF:000064">
    <property type="entry name" value="fibronectin type III and SPRY domain-containing protein 1"/>
    <property type="match status" value="1"/>
</dbReference>
<keyword evidence="8" id="KW-0963">Cytoplasm</keyword>
<dbReference type="InterPro" id="IPR003961">
    <property type="entry name" value="FN3_dom"/>
</dbReference>
<dbReference type="PRINTS" id="PR01407">
    <property type="entry name" value="BUTYPHLNCDUF"/>
</dbReference>
<feature type="domain" description="Fibronectin type-III" evidence="17">
    <location>
        <begin position="269"/>
        <end position="373"/>
    </location>
</feature>
<feature type="domain" description="COS" evidence="18">
    <location>
        <begin position="210"/>
        <end position="267"/>
    </location>
</feature>
<dbReference type="SMART" id="SM00502">
    <property type="entry name" value="BBC"/>
    <property type="match status" value="1"/>
</dbReference>
<keyword evidence="9" id="KW-0539">Nucleus</keyword>
<dbReference type="InterPro" id="IPR013320">
    <property type="entry name" value="ConA-like_dom_sf"/>
</dbReference>
<dbReference type="GO" id="GO:0051301">
    <property type="term" value="P:cell division"/>
    <property type="evidence" value="ECO:0007669"/>
    <property type="project" value="UniProtKB-KW"/>
</dbReference>
<name>A0A4U1F9T9_MONMO</name>
<keyword evidence="10" id="KW-0131">Cell cycle</keyword>
<dbReference type="Gene3D" id="2.60.120.920">
    <property type="match status" value="1"/>
</dbReference>
<dbReference type="InterPro" id="IPR050617">
    <property type="entry name" value="E3_ligase_FN3/SPRY"/>
</dbReference>
<gene>
    <name evidence="19" type="ORF">EI555_014207</name>
</gene>
<evidence type="ECO:0000256" key="1">
    <source>
        <dbReference type="ARBA" id="ARBA00004123"/>
    </source>
</evidence>
<evidence type="ECO:0000259" key="16">
    <source>
        <dbReference type="PROSITE" id="PS50188"/>
    </source>
</evidence>
<dbReference type="PANTHER" id="PTHR24099">
    <property type="entry name" value="E3 UBIQUITIN-PROTEIN LIGASE TRIM36-RELATED"/>
    <property type="match status" value="1"/>
</dbReference>
<organism evidence="19 20">
    <name type="scientific">Monodon monoceros</name>
    <name type="common">Narwhal</name>
    <name type="synonym">Ceratodon monodon</name>
    <dbReference type="NCBI Taxonomy" id="40151"/>
    <lineage>
        <taxon>Eukaryota</taxon>
        <taxon>Metazoa</taxon>
        <taxon>Chordata</taxon>
        <taxon>Craniata</taxon>
        <taxon>Vertebrata</taxon>
        <taxon>Euteleostomi</taxon>
        <taxon>Mammalia</taxon>
        <taxon>Eutheria</taxon>
        <taxon>Laurasiatheria</taxon>
        <taxon>Artiodactyla</taxon>
        <taxon>Whippomorpha</taxon>
        <taxon>Cetacea</taxon>
        <taxon>Odontoceti</taxon>
        <taxon>Monodontidae</taxon>
        <taxon>Monodon</taxon>
    </lineage>
</organism>
<dbReference type="Proteomes" id="UP000308365">
    <property type="component" value="Unassembled WGS sequence"/>
</dbReference>
<keyword evidence="7 14" id="KW-0175">Coiled coil</keyword>
<comment type="subunit">
    <text evidence="12">Oligomerization is required for binding to microtubules.</text>
</comment>
<accession>A0A4U1F9T9</accession>
<comment type="caution">
    <text evidence="19">The sequence shown here is derived from an EMBL/GenBank/DDBJ whole genome shotgun (WGS) entry which is preliminary data.</text>
</comment>
<evidence type="ECO:0000256" key="14">
    <source>
        <dbReference type="SAM" id="Coils"/>
    </source>
</evidence>
<sequence>MAVLVGTVRPPSGYLRGSLPASVFRQRRRPQIQAPRAKAATATAPVTSSAKESPEKAVVPAICQEETYVSGELTFESSFLHLFRDRMGSLKSGSPARLRGLPVCALPWGQEALRKIITTLAVKNEEIQSFIYSLKQMLLNVEANSAKVQEDLEAEFQSLFSLLEELKEGMLMKIKQDRASRAYELQNQLAACTRALESSEELLETANQTLQATDREDFPQAAKQIKDGVTMAPAFRLSLKAKVSDNMSHLMVDFAQERRMLQALTFLPVPSAPVIDLAESLVADNCVTLVWRMPDEDNKIDHYVLEYRRTNFEGPPRLKEDQPWMVIEGIQQTEYTLTGLKFDMKYMNFRVKACNKAVSGEFSEPVTLETPGDTLIDGGEHYWEVRYEPDSKAFGLGVAYRSLGRFEQLGKTAASWCVYVNNWLQVSFTAKHANKAKVLDTPVPDCLGVHCDFHQGLLSFYNARTKQLLHTFKAKFTQPLLPAFTVWCGSFHVTAGLQVPSSVRCLQKRGSATSSSNASLT</sequence>
<feature type="compositionally biased region" description="Low complexity" evidence="15">
    <location>
        <begin position="31"/>
        <end position="51"/>
    </location>
</feature>
<evidence type="ECO:0000256" key="7">
    <source>
        <dbReference type="ARBA" id="ARBA00023054"/>
    </source>
</evidence>
<reference evidence="20" key="1">
    <citation type="journal article" date="2019" name="IScience">
        <title>Narwhal Genome Reveals Long-Term Low Genetic Diversity despite Current Large Abundance Size.</title>
        <authorList>
            <person name="Westbury M.V."/>
            <person name="Petersen B."/>
            <person name="Garde E."/>
            <person name="Heide-Jorgensen M.P."/>
            <person name="Lorenzen E.D."/>
        </authorList>
    </citation>
    <scope>NUCLEOTIDE SEQUENCE [LARGE SCALE GENOMIC DNA]</scope>
</reference>
<dbReference type="PROSITE" id="PS51262">
    <property type="entry name" value="COS"/>
    <property type="match status" value="1"/>
</dbReference>
<evidence type="ECO:0000256" key="8">
    <source>
        <dbReference type="ARBA" id="ARBA00023212"/>
    </source>
</evidence>
<dbReference type="SMART" id="SM00449">
    <property type="entry name" value="SPRY"/>
    <property type="match status" value="1"/>
</dbReference>
<dbReference type="Pfam" id="PF00622">
    <property type="entry name" value="SPRY"/>
    <property type="match status" value="1"/>
</dbReference>
<dbReference type="SUPFAM" id="SSF49899">
    <property type="entry name" value="Concanavalin A-like lectins/glucanases"/>
    <property type="match status" value="1"/>
</dbReference>
<dbReference type="InterPro" id="IPR001870">
    <property type="entry name" value="B30.2/SPRY"/>
</dbReference>
<proteinExistence type="predicted"/>
<dbReference type="InterPro" id="IPR043136">
    <property type="entry name" value="B30.2/SPRY_sf"/>
</dbReference>
<dbReference type="InterPro" id="IPR003879">
    <property type="entry name" value="Butyrophylin_SPRY"/>
</dbReference>
<dbReference type="PROSITE" id="PS50188">
    <property type="entry name" value="B302_SPRY"/>
    <property type="match status" value="1"/>
</dbReference>
<evidence type="ECO:0000259" key="18">
    <source>
        <dbReference type="PROSITE" id="PS51262"/>
    </source>
</evidence>
<evidence type="ECO:0000256" key="13">
    <source>
        <dbReference type="ARBA" id="ARBA00039546"/>
    </source>
</evidence>
<evidence type="ECO:0000256" key="3">
    <source>
        <dbReference type="ARBA" id="ARBA00004626"/>
    </source>
</evidence>
<dbReference type="CDD" id="cd00063">
    <property type="entry name" value="FN3"/>
    <property type="match status" value="1"/>
</dbReference>
<comment type="subcellular location">
    <subcellularLocation>
        <location evidence="3">Cleavage furrow</location>
    </subcellularLocation>
    <subcellularLocation>
        <location evidence="2">Cytoplasm</location>
        <location evidence="2">Cytoskeleton</location>
        <location evidence="2">Microtubule organizing center</location>
        <location evidence="2">Centrosome</location>
    </subcellularLocation>
    <subcellularLocation>
        <location evidence="1">Nucleus</location>
    </subcellularLocation>
</comment>
<dbReference type="Gene3D" id="2.60.40.10">
    <property type="entry name" value="Immunoglobulins"/>
    <property type="match status" value="1"/>
</dbReference>
<evidence type="ECO:0000256" key="15">
    <source>
        <dbReference type="SAM" id="MobiDB-lite"/>
    </source>
</evidence>
<feature type="region of interest" description="Disordered" evidence="15">
    <location>
        <begin position="26"/>
        <end position="51"/>
    </location>
</feature>
<dbReference type="GO" id="GO:0060236">
    <property type="term" value="P:regulation of mitotic spindle organization"/>
    <property type="evidence" value="ECO:0007669"/>
    <property type="project" value="TreeGrafter"/>
</dbReference>
<dbReference type="GO" id="GO:0005813">
    <property type="term" value="C:centrosome"/>
    <property type="evidence" value="ECO:0007669"/>
    <property type="project" value="UniProtKB-SubCell"/>
</dbReference>
<evidence type="ECO:0000259" key="17">
    <source>
        <dbReference type="PROSITE" id="PS50853"/>
    </source>
</evidence>
<dbReference type="InterPro" id="IPR013783">
    <property type="entry name" value="Ig-like_fold"/>
</dbReference>
<evidence type="ECO:0000313" key="20">
    <source>
        <dbReference type="Proteomes" id="UP000308365"/>
    </source>
</evidence>
<protein>
    <recommendedName>
        <fullName evidence="13">Fibronectin type III and SPRY domain-containing protein 1</fullName>
    </recommendedName>
</protein>
<keyword evidence="5" id="KW-0493">Microtubule</keyword>
<evidence type="ECO:0000313" key="19">
    <source>
        <dbReference type="EMBL" id="TKC46352.1"/>
    </source>
</evidence>
<feature type="domain" description="B30.2/SPRY" evidence="16">
    <location>
        <begin position="304"/>
        <end position="502"/>
    </location>
</feature>
<dbReference type="SMART" id="SM00060">
    <property type="entry name" value="FN3"/>
    <property type="match status" value="1"/>
</dbReference>
<dbReference type="Gene3D" id="1.20.5.170">
    <property type="match status" value="1"/>
</dbReference>
<dbReference type="GO" id="GO:0005874">
    <property type="term" value="C:microtubule"/>
    <property type="evidence" value="ECO:0007669"/>
    <property type="project" value="UniProtKB-KW"/>
</dbReference>
<dbReference type="EMBL" id="RWIC01000277">
    <property type="protein sequence ID" value="TKC46352.1"/>
    <property type="molecule type" value="Genomic_DNA"/>
</dbReference>
<dbReference type="AlphaFoldDB" id="A0A4U1F9T9"/>
<dbReference type="GO" id="GO:0008017">
    <property type="term" value="F:microtubule binding"/>
    <property type="evidence" value="ECO:0007669"/>
    <property type="project" value="TreeGrafter"/>
</dbReference>
<feature type="coiled-coil region" evidence="14">
    <location>
        <begin position="149"/>
        <end position="216"/>
    </location>
</feature>
<keyword evidence="6" id="KW-0498">Mitosis</keyword>
<evidence type="ECO:0000256" key="9">
    <source>
        <dbReference type="ARBA" id="ARBA00023242"/>
    </source>
</evidence>
<evidence type="ECO:0000256" key="4">
    <source>
        <dbReference type="ARBA" id="ARBA00022618"/>
    </source>
</evidence>
<evidence type="ECO:0000256" key="5">
    <source>
        <dbReference type="ARBA" id="ARBA00022701"/>
    </source>
</evidence>
<dbReference type="FunFam" id="2.60.40.10:FF:000566">
    <property type="entry name" value="fibronectin type III and SPRY domain-containing protein 1"/>
    <property type="match status" value="1"/>
</dbReference>
<dbReference type="GO" id="GO:0051302">
    <property type="term" value="P:regulation of cell division"/>
    <property type="evidence" value="ECO:0007669"/>
    <property type="project" value="TreeGrafter"/>
</dbReference>
<evidence type="ECO:0000256" key="12">
    <source>
        <dbReference type="ARBA" id="ARBA00038555"/>
    </source>
</evidence>
<evidence type="ECO:0000256" key="6">
    <source>
        <dbReference type="ARBA" id="ARBA00022776"/>
    </source>
</evidence>
<evidence type="ECO:0000256" key="2">
    <source>
        <dbReference type="ARBA" id="ARBA00004300"/>
    </source>
</evidence>
<dbReference type="Pfam" id="PF00041">
    <property type="entry name" value="fn3"/>
    <property type="match status" value="1"/>
</dbReference>
<dbReference type="InterPro" id="IPR003649">
    <property type="entry name" value="Bbox_C"/>
</dbReference>
<dbReference type="InterPro" id="IPR017903">
    <property type="entry name" value="COS_domain"/>
</dbReference>
<dbReference type="GO" id="GO:0032154">
    <property type="term" value="C:cleavage furrow"/>
    <property type="evidence" value="ECO:0007669"/>
    <property type="project" value="UniProtKB-SubCell"/>
</dbReference>
<evidence type="ECO:0000256" key="11">
    <source>
        <dbReference type="ARBA" id="ARBA00037674"/>
    </source>
</evidence>
<keyword evidence="4" id="KW-0132">Cell division</keyword>
<dbReference type="PROSITE" id="PS50853">
    <property type="entry name" value="FN3"/>
    <property type="match status" value="1"/>
</dbReference>
<keyword evidence="8" id="KW-0206">Cytoskeleton</keyword>
<dbReference type="InterPro" id="IPR036116">
    <property type="entry name" value="FN3_sf"/>
</dbReference>
<dbReference type="SUPFAM" id="SSF49265">
    <property type="entry name" value="Fibronectin type III"/>
    <property type="match status" value="1"/>
</dbReference>
<comment type="function">
    <text evidence="11">May be involved in microtubule organization and stabilization.</text>
</comment>
<dbReference type="PANTHER" id="PTHR24099:SF4">
    <property type="entry name" value="FIBRONECTIN TYPE III AND SPRY DOMAIN-CONTAINING PROTEIN 1"/>
    <property type="match status" value="1"/>
</dbReference>
<dbReference type="InterPro" id="IPR003877">
    <property type="entry name" value="SPRY_dom"/>
</dbReference>
<dbReference type="GO" id="GO:0005634">
    <property type="term" value="C:nucleus"/>
    <property type="evidence" value="ECO:0007669"/>
    <property type="project" value="UniProtKB-SubCell"/>
</dbReference>